<evidence type="ECO:0000313" key="3">
    <source>
        <dbReference type="Proteomes" id="UP001070176"/>
    </source>
</evidence>
<dbReference type="Proteomes" id="UP001070176">
    <property type="component" value="Unassembled WGS sequence"/>
</dbReference>
<comment type="caution">
    <text evidence="2">The sequence shown here is derived from an EMBL/GenBank/DDBJ whole genome shotgun (WGS) entry which is preliminary data.</text>
</comment>
<evidence type="ECO:0000259" key="1">
    <source>
        <dbReference type="Pfam" id="PF00535"/>
    </source>
</evidence>
<accession>A0ABT3Y656</accession>
<dbReference type="InterPro" id="IPR001173">
    <property type="entry name" value="Glyco_trans_2-like"/>
</dbReference>
<feature type="domain" description="Glycosyltransferase 2-like" evidence="1">
    <location>
        <begin position="7"/>
        <end position="117"/>
    </location>
</feature>
<dbReference type="SUPFAM" id="SSF53448">
    <property type="entry name" value="Nucleotide-diphospho-sugar transferases"/>
    <property type="match status" value="1"/>
</dbReference>
<dbReference type="InterPro" id="IPR029044">
    <property type="entry name" value="Nucleotide-diphossugar_trans"/>
</dbReference>
<keyword evidence="3" id="KW-1185">Reference proteome</keyword>
<gene>
    <name evidence="2" type="ORF">OEA66_14850</name>
</gene>
<organism evidence="2 3">
    <name type="scientific">Chryseobacterium luquanense</name>
    <dbReference type="NCBI Taxonomy" id="2983766"/>
    <lineage>
        <taxon>Bacteria</taxon>
        <taxon>Pseudomonadati</taxon>
        <taxon>Bacteroidota</taxon>
        <taxon>Flavobacteriia</taxon>
        <taxon>Flavobacteriales</taxon>
        <taxon>Weeksellaceae</taxon>
        <taxon>Chryseobacterium group</taxon>
        <taxon>Chryseobacterium</taxon>
    </lineage>
</organism>
<sequence length="286" mass="33954">MSQAFISIIVPCYNQENYLNECLESVFKQTYSDWECFIINDGSTDHSEAIAKNWTHKDPRFKYLKKTNEGPSAARNLGLEKSSGNWILFLDGDDVMSEDKLHKSLSYSENHDMIISNFGMLTNNVISEPFSDLKKYEINLENIVKRWDIDFNIPIHTILFKRDLIKTITFKKELKAKEDWIFWISIFSKNVPSVYFIDEALVLYRQHQKGISKNFISVYNDSQKANEFIFNTFGDNIKKMLFERLNMQNYILNNENLNQKTYIRQLQNTKVLKYYLKFKSLWYPKK</sequence>
<protein>
    <submittedName>
        <fullName evidence="2">Glycosyltransferase</fullName>
    </submittedName>
</protein>
<dbReference type="EMBL" id="JAOVZV010000016">
    <property type="protein sequence ID" value="MCX8533632.1"/>
    <property type="molecule type" value="Genomic_DNA"/>
</dbReference>
<name>A0ABT3Y656_9FLAO</name>
<dbReference type="Pfam" id="PF00535">
    <property type="entry name" value="Glycos_transf_2"/>
    <property type="match status" value="1"/>
</dbReference>
<dbReference type="PANTHER" id="PTHR22916">
    <property type="entry name" value="GLYCOSYLTRANSFERASE"/>
    <property type="match status" value="1"/>
</dbReference>
<proteinExistence type="predicted"/>
<dbReference type="CDD" id="cd00761">
    <property type="entry name" value="Glyco_tranf_GTA_type"/>
    <property type="match status" value="1"/>
</dbReference>
<dbReference type="RefSeq" id="WP_267282127.1">
    <property type="nucleotide sequence ID" value="NZ_JAOVZV010000016.1"/>
</dbReference>
<dbReference type="PANTHER" id="PTHR22916:SF3">
    <property type="entry name" value="UDP-GLCNAC:BETAGAL BETA-1,3-N-ACETYLGLUCOSAMINYLTRANSFERASE-LIKE PROTEIN 1"/>
    <property type="match status" value="1"/>
</dbReference>
<evidence type="ECO:0000313" key="2">
    <source>
        <dbReference type="EMBL" id="MCX8533632.1"/>
    </source>
</evidence>
<reference evidence="2" key="1">
    <citation type="submission" date="2022-10" db="EMBL/GenBank/DDBJ databases">
        <title>Chryseobacterium sp. nov., a novel bacterial species.</title>
        <authorList>
            <person name="Cao Y."/>
        </authorList>
    </citation>
    <scope>NUCLEOTIDE SEQUENCE</scope>
    <source>
        <strain evidence="2">KC 927</strain>
    </source>
</reference>
<dbReference type="Gene3D" id="3.90.550.10">
    <property type="entry name" value="Spore Coat Polysaccharide Biosynthesis Protein SpsA, Chain A"/>
    <property type="match status" value="1"/>
</dbReference>